<accession>B1FQ60</accession>
<comment type="caution">
    <text evidence="2">The sequence shown here is derived from an EMBL/GenBank/DDBJ whole genome shotgun (WGS) entry which is preliminary data.</text>
</comment>
<feature type="compositionally biased region" description="Low complexity" evidence="1">
    <location>
        <begin position="16"/>
        <end position="30"/>
    </location>
</feature>
<organism evidence="2 3">
    <name type="scientific">Burkholderia ambifaria IOP40-10</name>
    <dbReference type="NCBI Taxonomy" id="396596"/>
    <lineage>
        <taxon>Bacteria</taxon>
        <taxon>Pseudomonadati</taxon>
        <taxon>Pseudomonadota</taxon>
        <taxon>Betaproteobacteria</taxon>
        <taxon>Burkholderiales</taxon>
        <taxon>Burkholderiaceae</taxon>
        <taxon>Burkholderia</taxon>
        <taxon>Burkholderia cepacia complex</taxon>
    </lineage>
</organism>
<evidence type="ECO:0000313" key="3">
    <source>
        <dbReference type="Proteomes" id="UP000005463"/>
    </source>
</evidence>
<dbReference type="AlphaFoldDB" id="B1FQ60"/>
<protein>
    <submittedName>
        <fullName evidence="2">Uncharacterized protein</fullName>
    </submittedName>
</protein>
<feature type="compositionally biased region" description="Polar residues" evidence="1">
    <location>
        <begin position="1"/>
        <end position="15"/>
    </location>
</feature>
<gene>
    <name evidence="2" type="ORF">BamIOP4010DRAFT_6171</name>
</gene>
<sequence length="48" mass="4958">MSSKPMIEQSSGTRNPRSAAARSAPTPIRSLPAKIALGCTDSNSRDAA</sequence>
<dbReference type="EMBL" id="ABLC01000306">
    <property type="protein sequence ID" value="EDT00307.1"/>
    <property type="molecule type" value="Genomic_DNA"/>
</dbReference>
<dbReference type="Proteomes" id="UP000005463">
    <property type="component" value="Unassembled WGS sequence"/>
</dbReference>
<feature type="region of interest" description="Disordered" evidence="1">
    <location>
        <begin position="1"/>
        <end position="48"/>
    </location>
</feature>
<reference evidence="2 3" key="1">
    <citation type="submission" date="2008-03" db="EMBL/GenBank/DDBJ databases">
        <title>Sequencing of the draft genome and assembly of Burkholderia ambifaria IOP40-10.</title>
        <authorList>
            <consortium name="US DOE Joint Genome Institute (JGI-PGF)"/>
            <person name="Copeland A."/>
            <person name="Lucas S."/>
            <person name="Lapidus A."/>
            <person name="Glavina del Rio T."/>
            <person name="Dalin E."/>
            <person name="Tice H."/>
            <person name="Bruce D."/>
            <person name="Goodwin L."/>
            <person name="Pitluck S."/>
            <person name="Larimer F."/>
            <person name="Land M.L."/>
            <person name="Hauser L."/>
            <person name="Tiedje J."/>
            <person name="Richardson P."/>
        </authorList>
    </citation>
    <scope>NUCLEOTIDE SEQUENCE [LARGE SCALE GENOMIC DNA]</scope>
    <source>
        <strain evidence="2 3">IOP40-10</strain>
    </source>
</reference>
<evidence type="ECO:0000256" key="1">
    <source>
        <dbReference type="SAM" id="MobiDB-lite"/>
    </source>
</evidence>
<evidence type="ECO:0000313" key="2">
    <source>
        <dbReference type="EMBL" id="EDT00307.1"/>
    </source>
</evidence>
<name>B1FQ60_9BURK</name>
<proteinExistence type="predicted"/>